<gene>
    <name evidence="1" type="ORF">A8V01_15675</name>
</gene>
<name>A0A2K2G3M7_9SPHN</name>
<comment type="caution">
    <text evidence="1">The sequence shown here is derived from an EMBL/GenBank/DDBJ whole genome shotgun (WGS) entry which is preliminary data.</text>
</comment>
<evidence type="ECO:0000313" key="1">
    <source>
        <dbReference type="EMBL" id="PNU05598.1"/>
    </source>
</evidence>
<organism evidence="1 2">
    <name type="scientific">Novosphingobium guangzhouense</name>
    <dbReference type="NCBI Taxonomy" id="1850347"/>
    <lineage>
        <taxon>Bacteria</taxon>
        <taxon>Pseudomonadati</taxon>
        <taxon>Pseudomonadota</taxon>
        <taxon>Alphaproteobacteria</taxon>
        <taxon>Sphingomonadales</taxon>
        <taxon>Sphingomonadaceae</taxon>
        <taxon>Novosphingobium</taxon>
    </lineage>
</organism>
<reference evidence="1 2" key="1">
    <citation type="submission" date="2016-05" db="EMBL/GenBank/DDBJ databases">
        <title>Complete genome sequence of Novosphingobium guangzhouense SA925(T).</title>
        <authorList>
            <person name="Sha S."/>
        </authorList>
    </citation>
    <scope>NUCLEOTIDE SEQUENCE [LARGE SCALE GENOMIC DNA]</scope>
    <source>
        <strain evidence="1 2">SA925</strain>
    </source>
</reference>
<dbReference type="Proteomes" id="UP000236327">
    <property type="component" value="Unassembled WGS sequence"/>
</dbReference>
<accession>A0A2K2G3M7</accession>
<proteinExistence type="predicted"/>
<dbReference type="AlphaFoldDB" id="A0A2K2G3M7"/>
<dbReference type="EMBL" id="LYMM01000024">
    <property type="protein sequence ID" value="PNU05598.1"/>
    <property type="molecule type" value="Genomic_DNA"/>
</dbReference>
<evidence type="ECO:0000313" key="2">
    <source>
        <dbReference type="Proteomes" id="UP000236327"/>
    </source>
</evidence>
<protein>
    <submittedName>
        <fullName evidence="1">Uncharacterized protein</fullName>
    </submittedName>
</protein>
<keyword evidence="2" id="KW-1185">Reference proteome</keyword>
<sequence length="80" mass="9204">MWESRVVQTIQDNLGNGGLPVPIIPCFVNECAGKAIQSTKISVTLLVDSQRDWAVIPQRYERRHTICHQRITNDHLHWLV</sequence>